<dbReference type="InterPro" id="IPR027417">
    <property type="entry name" value="P-loop_NTPase"/>
</dbReference>
<name>A0A9X2S7P9_9BACL</name>
<organism evidence="1 2">
    <name type="scientific">Paenibacillus soyae</name>
    <dbReference type="NCBI Taxonomy" id="2969249"/>
    <lineage>
        <taxon>Bacteria</taxon>
        <taxon>Bacillati</taxon>
        <taxon>Bacillota</taxon>
        <taxon>Bacilli</taxon>
        <taxon>Bacillales</taxon>
        <taxon>Paenibacillaceae</taxon>
        <taxon>Paenibacillus</taxon>
    </lineage>
</organism>
<dbReference type="RefSeq" id="WP_257443549.1">
    <property type="nucleotide sequence ID" value="NZ_JANIPJ010000003.1"/>
</dbReference>
<gene>
    <name evidence="1" type="ORF">NQZ67_05555</name>
</gene>
<dbReference type="AlphaFoldDB" id="A0A9X2S7P9"/>
<keyword evidence="2" id="KW-1185">Reference proteome</keyword>
<dbReference type="EMBL" id="JANIPJ010000003">
    <property type="protein sequence ID" value="MCR2803345.1"/>
    <property type="molecule type" value="Genomic_DNA"/>
</dbReference>
<evidence type="ECO:0000313" key="2">
    <source>
        <dbReference type="Proteomes" id="UP001141950"/>
    </source>
</evidence>
<proteinExistence type="predicted"/>
<evidence type="ECO:0000313" key="1">
    <source>
        <dbReference type="EMBL" id="MCR2803345.1"/>
    </source>
</evidence>
<reference evidence="1" key="1">
    <citation type="submission" date="2022-08" db="EMBL/GenBank/DDBJ databases">
        <title>The genomic sequence of strain Paenibacillus sp. SCIV0701.</title>
        <authorList>
            <person name="Zhao H."/>
        </authorList>
    </citation>
    <scope>NUCLEOTIDE SEQUENCE</scope>
    <source>
        <strain evidence="1">SCIV0701</strain>
    </source>
</reference>
<sequence>MNRAGAPMAAFIGTTPNIGTTSAAFAAAFRLAELSGLSVGYLCLNLKSAKLHRFLGIEEPELTLDKLQPELRSASLTPERLRRAAYAVPVMRNLSILFGNLDREGAEFIGAEEIDHLLDTAEMAFDFAVLDVGAYWDNAATVCCMRRALSRIVVTTPALSHFQEDGGKWIGGVSARFGIRPDQYDCIVVQPSWAKGGYGMKVICKELGCSPLGEFPLTEALLGGFDRGEFGAWLWEDPAGRTAMKKIAAVLMERHGLRAVFPSMMRQPWYRKLRLYRNGVSSS</sequence>
<dbReference type="SUPFAM" id="SSF52540">
    <property type="entry name" value="P-loop containing nucleoside triphosphate hydrolases"/>
    <property type="match status" value="1"/>
</dbReference>
<protein>
    <submittedName>
        <fullName evidence="1">Uncharacterized protein</fullName>
    </submittedName>
</protein>
<dbReference type="Gene3D" id="3.40.50.300">
    <property type="entry name" value="P-loop containing nucleotide triphosphate hydrolases"/>
    <property type="match status" value="1"/>
</dbReference>
<comment type="caution">
    <text evidence="1">The sequence shown here is derived from an EMBL/GenBank/DDBJ whole genome shotgun (WGS) entry which is preliminary data.</text>
</comment>
<accession>A0A9X2S7P9</accession>
<dbReference type="Proteomes" id="UP001141950">
    <property type="component" value="Unassembled WGS sequence"/>
</dbReference>